<dbReference type="PANTHER" id="PTHR30086:SF20">
    <property type="entry name" value="ARGININE EXPORTER PROTEIN ARGO-RELATED"/>
    <property type="match status" value="1"/>
</dbReference>
<dbReference type="PANTHER" id="PTHR30086">
    <property type="entry name" value="ARGININE EXPORTER PROTEIN ARGO"/>
    <property type="match status" value="1"/>
</dbReference>
<gene>
    <name evidence="7" type="ORF">KHM83_02145</name>
</gene>
<comment type="caution">
    <text evidence="7">The sequence shown here is derived from an EMBL/GenBank/DDBJ whole genome shotgun (WGS) entry which is preliminary data.</text>
</comment>
<dbReference type="RefSeq" id="WP_213235254.1">
    <property type="nucleotide sequence ID" value="NZ_JAHBCL010000002.1"/>
</dbReference>
<reference evidence="7 8" key="1">
    <citation type="submission" date="2021-05" db="EMBL/GenBank/DDBJ databases">
        <title>Fusibacter ferrireducens sp. nov., an anaerobic, sulfur- and Fe-reducing bacterium isolated from the mangrove sediment.</title>
        <authorList>
            <person name="Qiu D."/>
        </authorList>
    </citation>
    <scope>NUCLEOTIDE SEQUENCE [LARGE SCALE GENOMIC DNA]</scope>
    <source>
        <strain evidence="7 8">DSM 12116</strain>
    </source>
</reference>
<feature type="transmembrane region" description="Helical" evidence="6">
    <location>
        <begin position="30"/>
        <end position="52"/>
    </location>
</feature>
<sequence length="194" mass="20861">MLLQIAIGPVSIFIFNLAMTKGVWHALSGVSGVVLGDAFFIVLAIIGIGALIDRSPKVKGWMAYLGGIILVLFGLKMSIDAVQLKEAVGLTDHAFAKALFLTVSSPLTIVFWGGVFSSKIVEAHLKRYQLYLFGFGAVLSTALCQSAIAVCGTVFKQFLPPIIQMRLNVVVGVVLIVFGVRSIVKQYRLACDQS</sequence>
<dbReference type="Proteomes" id="UP000746471">
    <property type="component" value="Unassembled WGS sequence"/>
</dbReference>
<feature type="transmembrane region" description="Helical" evidence="6">
    <location>
        <begin position="99"/>
        <end position="118"/>
    </location>
</feature>
<feature type="transmembrane region" description="Helical" evidence="6">
    <location>
        <begin position="61"/>
        <end position="79"/>
    </location>
</feature>
<evidence type="ECO:0000313" key="8">
    <source>
        <dbReference type="Proteomes" id="UP000746471"/>
    </source>
</evidence>
<protein>
    <submittedName>
        <fullName evidence="7">LysE family transporter</fullName>
    </submittedName>
</protein>
<keyword evidence="4 6" id="KW-1133">Transmembrane helix</keyword>
<comment type="subcellular location">
    <subcellularLocation>
        <location evidence="1">Cell membrane</location>
        <topology evidence="1">Multi-pass membrane protein</topology>
    </subcellularLocation>
</comment>
<keyword evidence="5 6" id="KW-0472">Membrane</keyword>
<feature type="transmembrane region" description="Helical" evidence="6">
    <location>
        <begin position="130"/>
        <end position="155"/>
    </location>
</feature>
<proteinExistence type="predicted"/>
<evidence type="ECO:0000256" key="3">
    <source>
        <dbReference type="ARBA" id="ARBA00022692"/>
    </source>
</evidence>
<evidence type="ECO:0000256" key="2">
    <source>
        <dbReference type="ARBA" id="ARBA00022475"/>
    </source>
</evidence>
<keyword evidence="2" id="KW-1003">Cell membrane</keyword>
<feature type="transmembrane region" description="Helical" evidence="6">
    <location>
        <begin position="167"/>
        <end position="184"/>
    </location>
</feature>
<evidence type="ECO:0000256" key="6">
    <source>
        <dbReference type="SAM" id="Phobius"/>
    </source>
</evidence>
<keyword evidence="3 6" id="KW-0812">Transmembrane</keyword>
<dbReference type="EMBL" id="JAHBCL010000002">
    <property type="protein sequence ID" value="MBS7525475.1"/>
    <property type="molecule type" value="Genomic_DNA"/>
</dbReference>
<evidence type="ECO:0000256" key="1">
    <source>
        <dbReference type="ARBA" id="ARBA00004651"/>
    </source>
</evidence>
<dbReference type="Pfam" id="PF01810">
    <property type="entry name" value="LysE"/>
    <property type="match status" value="1"/>
</dbReference>
<name>A0ABS5PJZ7_9FIRM</name>
<dbReference type="InterPro" id="IPR001123">
    <property type="entry name" value="LeuE-type"/>
</dbReference>
<accession>A0ABS5PJZ7</accession>
<evidence type="ECO:0000256" key="4">
    <source>
        <dbReference type="ARBA" id="ARBA00022989"/>
    </source>
</evidence>
<organism evidence="7 8">
    <name type="scientific">Fusibacter paucivorans</name>
    <dbReference type="NCBI Taxonomy" id="76009"/>
    <lineage>
        <taxon>Bacteria</taxon>
        <taxon>Bacillati</taxon>
        <taxon>Bacillota</taxon>
        <taxon>Clostridia</taxon>
        <taxon>Eubacteriales</taxon>
        <taxon>Eubacteriales Family XII. Incertae Sedis</taxon>
        <taxon>Fusibacter</taxon>
    </lineage>
</organism>
<keyword evidence="8" id="KW-1185">Reference proteome</keyword>
<evidence type="ECO:0000313" key="7">
    <source>
        <dbReference type="EMBL" id="MBS7525475.1"/>
    </source>
</evidence>
<evidence type="ECO:0000256" key="5">
    <source>
        <dbReference type="ARBA" id="ARBA00023136"/>
    </source>
</evidence>